<dbReference type="SUPFAM" id="SSF48173">
    <property type="entry name" value="Cryptochrome/photolyase FAD-binding domain"/>
    <property type="match status" value="1"/>
</dbReference>
<evidence type="ECO:0000256" key="10">
    <source>
        <dbReference type="RuleBase" id="RU004182"/>
    </source>
</evidence>
<comment type="cofactor">
    <cofactor evidence="1">
        <name>(6R)-5,10-methylene-5,6,7,8-tetrahydrofolate</name>
        <dbReference type="ChEBI" id="CHEBI:15636"/>
    </cofactor>
</comment>
<protein>
    <recommendedName>
        <fullName evidence="3">Deoxyribodipyrimidine photo-lyase</fullName>
        <ecNumber evidence="2">4.1.99.3</ecNumber>
    </recommendedName>
</protein>
<dbReference type="EMBL" id="FNSL01000001">
    <property type="protein sequence ID" value="SEB38670.1"/>
    <property type="molecule type" value="Genomic_DNA"/>
</dbReference>
<evidence type="ECO:0000256" key="7">
    <source>
        <dbReference type="ARBA" id="ARBA00033999"/>
    </source>
</evidence>
<evidence type="ECO:0000256" key="1">
    <source>
        <dbReference type="ARBA" id="ARBA00001932"/>
    </source>
</evidence>
<dbReference type="InterPro" id="IPR036134">
    <property type="entry name" value="Crypto/Photolyase_FAD-like_sf"/>
</dbReference>
<feature type="site" description="Electron transfer via tryptophanyl radical" evidence="9">
    <location>
        <position position="365"/>
    </location>
</feature>
<comment type="cofactor">
    <cofactor evidence="8">
        <name>FAD</name>
        <dbReference type="ChEBI" id="CHEBI:57692"/>
    </cofactor>
    <text evidence="8">Binds 1 FAD per subunit.</text>
</comment>
<sequence>MTPENDRRPVLLLFRHDLRLSDNLALCAAAETGLPIVAAFILDEESEGIRPLGGARRWWLHHSLAALAEDLGKHGLKLVLRRGSMARTALALADETRACTVYWNRRYDPAGIAADTDLKAGLRDRGIEAQSFAGHLLHEPWRLKTGSGGPYRVFTPFWRALLDSVHPRPPADRPETLTPCREAVAGDRLEDWKLLPTKPDWATGLRETWEPGEAGARKRLTAFLDGAGEGYKTRRDLMAEAGTSGISPHLAHGEITPFQIWQTLESDSSIADGDLQAFRREIGWREFCWHLLFHNPKLATENFNRNFDAFPWRGDDTALRHWQRGETGYPVVDAAMRQLWQTGWMHNRARMVVASFLVKHLGIHWREGEAWFWDTLVDADPASNPANWQWVAGSGADAAPFFRIFNPVLQGQKFDPVGDYVRRYVPELDALPDKHLHQPWKAPEEACGKAGVKLGDTYPRPLVDHRAARERALDAYKSVKNAG</sequence>
<evidence type="ECO:0000256" key="4">
    <source>
        <dbReference type="ARBA" id="ARBA00022630"/>
    </source>
</evidence>
<dbReference type="PANTHER" id="PTHR11455">
    <property type="entry name" value="CRYPTOCHROME"/>
    <property type="match status" value="1"/>
</dbReference>
<dbReference type="AlphaFoldDB" id="A0A1H4IX47"/>
<organism evidence="12 13">
    <name type="scientific">Nitratireductor aquibiodomus</name>
    <dbReference type="NCBI Taxonomy" id="204799"/>
    <lineage>
        <taxon>Bacteria</taxon>
        <taxon>Pseudomonadati</taxon>
        <taxon>Pseudomonadota</taxon>
        <taxon>Alphaproteobacteria</taxon>
        <taxon>Hyphomicrobiales</taxon>
        <taxon>Phyllobacteriaceae</taxon>
        <taxon>Nitratireductor</taxon>
    </lineage>
</organism>
<dbReference type="PRINTS" id="PR00147">
    <property type="entry name" value="DNAPHOTLYASE"/>
</dbReference>
<dbReference type="Gene3D" id="1.10.579.10">
    <property type="entry name" value="DNA Cyclobutane Dipyrimidine Photolyase, subunit A, domain 3"/>
    <property type="match status" value="1"/>
</dbReference>
<evidence type="ECO:0000259" key="11">
    <source>
        <dbReference type="PROSITE" id="PS51645"/>
    </source>
</evidence>
<evidence type="ECO:0000256" key="9">
    <source>
        <dbReference type="PIRSR" id="PIRSR602081-2"/>
    </source>
</evidence>
<gene>
    <name evidence="12" type="ORF">SAMN05216452_0722</name>
</gene>
<feature type="binding site" evidence="8">
    <location>
        <begin position="243"/>
        <end position="247"/>
    </location>
    <ligand>
        <name>FAD</name>
        <dbReference type="ChEBI" id="CHEBI:57692"/>
    </ligand>
</feature>
<dbReference type="InterPro" id="IPR006050">
    <property type="entry name" value="DNA_photolyase_N"/>
</dbReference>
<dbReference type="Gene3D" id="3.40.50.620">
    <property type="entry name" value="HUPs"/>
    <property type="match status" value="1"/>
</dbReference>
<comment type="similarity">
    <text evidence="10">Belongs to the DNA photolyase family.</text>
</comment>
<dbReference type="EC" id="4.1.99.3" evidence="2"/>
<dbReference type="InterPro" id="IPR005101">
    <property type="entry name" value="Cryptochr/Photolyase_FAD-bd"/>
</dbReference>
<dbReference type="PROSITE" id="PS51645">
    <property type="entry name" value="PHR_CRY_ALPHA_BETA"/>
    <property type="match status" value="1"/>
</dbReference>
<dbReference type="SUPFAM" id="SSF52425">
    <property type="entry name" value="Cryptochrome/photolyase, N-terminal domain"/>
    <property type="match status" value="1"/>
</dbReference>
<reference evidence="13" key="1">
    <citation type="submission" date="2016-10" db="EMBL/GenBank/DDBJ databases">
        <authorList>
            <person name="Varghese N."/>
            <person name="Submissions S."/>
        </authorList>
    </citation>
    <scope>NUCLEOTIDE SEQUENCE [LARGE SCALE GENOMIC DNA]</scope>
    <source>
        <strain evidence="13">ES.061</strain>
    </source>
</reference>
<dbReference type="GO" id="GO:0000719">
    <property type="term" value="P:photoreactive repair"/>
    <property type="evidence" value="ECO:0007669"/>
    <property type="project" value="UniProtKB-ARBA"/>
</dbReference>
<dbReference type="Gene3D" id="1.25.40.80">
    <property type="match status" value="1"/>
</dbReference>
<dbReference type="RefSeq" id="WP_090326745.1">
    <property type="nucleotide sequence ID" value="NZ_FNSL01000001.1"/>
</dbReference>
<keyword evidence="12" id="KW-0456">Lyase</keyword>
<accession>A0A1H4IX47</accession>
<evidence type="ECO:0000256" key="5">
    <source>
        <dbReference type="ARBA" id="ARBA00022827"/>
    </source>
</evidence>
<dbReference type="PANTHER" id="PTHR11455:SF9">
    <property type="entry name" value="CRYPTOCHROME CIRCADIAN CLOCK 5 ISOFORM X1"/>
    <property type="match status" value="1"/>
</dbReference>
<dbReference type="PROSITE" id="PS00691">
    <property type="entry name" value="DNA_PHOTOLYASES_1_2"/>
    <property type="match status" value="1"/>
</dbReference>
<dbReference type="GO" id="GO:0003904">
    <property type="term" value="F:deoxyribodipyrimidine photo-lyase activity"/>
    <property type="evidence" value="ECO:0007669"/>
    <property type="project" value="UniProtKB-EC"/>
</dbReference>
<dbReference type="Pfam" id="PF03441">
    <property type="entry name" value="FAD_binding_7"/>
    <property type="match status" value="1"/>
</dbReference>
<keyword evidence="5 8" id="KW-0274">FAD</keyword>
<evidence type="ECO:0000256" key="3">
    <source>
        <dbReference type="ARBA" id="ARBA00014046"/>
    </source>
</evidence>
<dbReference type="Pfam" id="PF00875">
    <property type="entry name" value="DNA_photolyase"/>
    <property type="match status" value="1"/>
</dbReference>
<feature type="site" description="Electron transfer via tryptophanyl radical" evidence="9">
    <location>
        <position position="388"/>
    </location>
</feature>
<proteinExistence type="inferred from homology"/>
<keyword evidence="4 8" id="KW-0285">Flavoprotein</keyword>
<feature type="binding site" evidence="8">
    <location>
        <position position="278"/>
    </location>
    <ligand>
        <name>FAD</name>
        <dbReference type="ChEBI" id="CHEBI:57692"/>
    </ligand>
</feature>
<comment type="catalytic activity">
    <reaction evidence="7">
        <text>cyclobutadipyrimidine (in DNA) = 2 pyrimidine residues (in DNA).</text>
        <dbReference type="EC" id="4.1.99.3"/>
    </reaction>
</comment>
<dbReference type="InterPro" id="IPR018394">
    <property type="entry name" value="DNA_photolyase_1_CS_C"/>
</dbReference>
<feature type="site" description="Electron transfer via tryptophanyl radical" evidence="9">
    <location>
        <position position="312"/>
    </location>
</feature>
<dbReference type="GO" id="GO:0071949">
    <property type="term" value="F:FAD binding"/>
    <property type="evidence" value="ECO:0007669"/>
    <property type="project" value="TreeGrafter"/>
</dbReference>
<feature type="binding site" evidence="8">
    <location>
        <begin position="378"/>
        <end position="380"/>
    </location>
    <ligand>
        <name>FAD</name>
        <dbReference type="ChEBI" id="CHEBI:57692"/>
    </ligand>
</feature>
<dbReference type="InterPro" id="IPR014729">
    <property type="entry name" value="Rossmann-like_a/b/a_fold"/>
</dbReference>
<dbReference type="InterPro" id="IPR036155">
    <property type="entry name" value="Crypto/Photolyase_N_sf"/>
</dbReference>
<dbReference type="Proteomes" id="UP000199064">
    <property type="component" value="Unassembled WGS sequence"/>
</dbReference>
<dbReference type="GO" id="GO:0003677">
    <property type="term" value="F:DNA binding"/>
    <property type="evidence" value="ECO:0007669"/>
    <property type="project" value="TreeGrafter"/>
</dbReference>
<dbReference type="GO" id="GO:0009416">
    <property type="term" value="P:response to light stimulus"/>
    <property type="evidence" value="ECO:0007669"/>
    <property type="project" value="TreeGrafter"/>
</dbReference>
<evidence type="ECO:0000313" key="12">
    <source>
        <dbReference type="EMBL" id="SEB38670.1"/>
    </source>
</evidence>
<evidence type="ECO:0000313" key="13">
    <source>
        <dbReference type="Proteomes" id="UP000199064"/>
    </source>
</evidence>
<feature type="domain" description="Photolyase/cryptochrome alpha/beta" evidence="11">
    <location>
        <begin position="8"/>
        <end position="137"/>
    </location>
</feature>
<dbReference type="InterPro" id="IPR002081">
    <property type="entry name" value="Cryptochrome/DNA_photolyase_1"/>
</dbReference>
<name>A0A1H4IX47_9HYPH</name>
<evidence type="ECO:0000256" key="2">
    <source>
        <dbReference type="ARBA" id="ARBA00013149"/>
    </source>
</evidence>
<dbReference type="FunFam" id="1.10.579.10:FF:000003">
    <property type="entry name" value="Deoxyribodipyrimidine photo-lyase"/>
    <property type="match status" value="1"/>
</dbReference>
<keyword evidence="6 10" id="KW-0157">Chromophore</keyword>
<evidence type="ECO:0000256" key="6">
    <source>
        <dbReference type="ARBA" id="ARBA00022991"/>
    </source>
</evidence>
<evidence type="ECO:0000256" key="8">
    <source>
        <dbReference type="PIRSR" id="PIRSR602081-1"/>
    </source>
</evidence>
<feature type="binding site" evidence="8">
    <location>
        <position position="231"/>
    </location>
    <ligand>
        <name>FAD</name>
        <dbReference type="ChEBI" id="CHEBI:57692"/>
    </ligand>
</feature>
<keyword evidence="13" id="KW-1185">Reference proteome</keyword>
<dbReference type="PROSITE" id="PS00394">
    <property type="entry name" value="DNA_PHOTOLYASES_1_1"/>
    <property type="match status" value="1"/>
</dbReference>